<protein>
    <submittedName>
        <fullName evidence="1">HEXXH motif-containing protein</fullName>
    </submittedName>
</protein>
<evidence type="ECO:0000313" key="2">
    <source>
        <dbReference type="Proteomes" id="UP000237846"/>
    </source>
</evidence>
<keyword evidence="2" id="KW-1185">Reference proteome</keyword>
<accession>A0A2T0QFJ8</accession>
<gene>
    <name evidence="1" type="ORF">CLV72_1011302</name>
</gene>
<dbReference type="Proteomes" id="UP000237846">
    <property type="component" value="Unassembled WGS sequence"/>
</dbReference>
<organism evidence="1 2">
    <name type="scientific">Allonocardiopsis opalescens</name>
    <dbReference type="NCBI Taxonomy" id="1144618"/>
    <lineage>
        <taxon>Bacteria</taxon>
        <taxon>Bacillati</taxon>
        <taxon>Actinomycetota</taxon>
        <taxon>Actinomycetes</taxon>
        <taxon>Streptosporangiales</taxon>
        <taxon>Allonocardiopsis</taxon>
    </lineage>
</organism>
<dbReference type="AlphaFoldDB" id="A0A2T0QFJ8"/>
<evidence type="ECO:0000313" key="1">
    <source>
        <dbReference type="EMBL" id="PRY02699.1"/>
    </source>
</evidence>
<reference evidence="1 2" key="1">
    <citation type="submission" date="2018-03" db="EMBL/GenBank/DDBJ databases">
        <title>Genomic Encyclopedia of Archaeal and Bacterial Type Strains, Phase II (KMG-II): from individual species to whole genera.</title>
        <authorList>
            <person name="Goeker M."/>
        </authorList>
    </citation>
    <scope>NUCLEOTIDE SEQUENCE [LARGE SCALE GENOMIC DNA]</scope>
    <source>
        <strain evidence="1 2">DSM 45601</strain>
    </source>
</reference>
<sequence>MTGTAPLPRHTLPADAFDALSAGGGDRPTIAVLRSAQLSRRLLQLRAVRDLAAGTAHAGQVRAAYDLLAQAQRTRPEAVTSALLRPQVGSWAARTLRRLRTARPDPAALAADLRHLGAIAAAALVAAGDDFSAEVPLRGARLVLPGIGALLLDGAAGGTGLLRRTGGALVLRSSGRTTALPGDLSAEAPHWLPLRRLAAVCDGERLELSIEDIDPYRDGHGLAVADRLPHDALRRWRRKLADAWELLVRHHPGYAQGIAAGLRELVPLAAAPDGRDRSATAGDSFGSTALSEPADGTALAVALLHEFQHTKLSALLDLVALHDHPAGNRLYAPWRDDPRPLAGLLQGVYAHAGVVDFWRTQRTLVQGPAARYADFQYARWYRPTCEAARAVADSGLLNAYGRRFVAGLRRRLAELDAPVPEQAGRLAEDAAADHEVTWRLRHLRPDPGAVEELAERWLERRPPAARVPVSVAPDPDGTVLGGRIELLAGLLERPGSPPPGAEPLSVPDRALLAGDHRAAESGYLRLIAADPSLTSAWAGLAVARGRGRSAADPLRTRPEVVAGLYRRLRERGRPAEPARLADWLSAPADAPE</sequence>
<comment type="caution">
    <text evidence="1">The sequence shown here is derived from an EMBL/GenBank/DDBJ whole genome shotgun (WGS) entry which is preliminary data.</text>
</comment>
<dbReference type="EMBL" id="PVZC01000001">
    <property type="protein sequence ID" value="PRY02699.1"/>
    <property type="molecule type" value="Genomic_DNA"/>
</dbReference>
<dbReference type="NCBIfam" id="TIGR04267">
    <property type="entry name" value="mod_HExxH"/>
    <property type="match status" value="1"/>
</dbReference>
<dbReference type="RefSeq" id="WP_106240749.1">
    <property type="nucleotide sequence ID" value="NZ_PVZC01000001.1"/>
</dbReference>
<dbReference type="OrthoDB" id="796761at2"/>
<proteinExistence type="predicted"/>
<name>A0A2T0QFJ8_9ACTN</name>
<dbReference type="InterPro" id="IPR026337">
    <property type="entry name" value="AKG_HExxH"/>
</dbReference>